<gene>
    <name evidence="2" type="primary">lexA_2</name>
    <name evidence="2" type="ORF">Mterra_02314</name>
</gene>
<evidence type="ECO:0000259" key="1">
    <source>
        <dbReference type="PROSITE" id="PS50943"/>
    </source>
</evidence>
<feature type="domain" description="HTH cro/C1-type" evidence="1">
    <location>
        <begin position="45"/>
        <end position="94"/>
    </location>
</feature>
<accession>A0A399ELQ4</accession>
<protein>
    <submittedName>
        <fullName evidence="2">LexA repressor</fullName>
        <ecNumber evidence="2">3.4.21.88</ecNumber>
    </submittedName>
</protein>
<dbReference type="InterPro" id="IPR015927">
    <property type="entry name" value="Peptidase_S24_S26A/B/C"/>
</dbReference>
<dbReference type="InterPro" id="IPR039418">
    <property type="entry name" value="LexA-like"/>
</dbReference>
<dbReference type="SUPFAM" id="SSF51306">
    <property type="entry name" value="LexA/Signal peptidase"/>
    <property type="match status" value="1"/>
</dbReference>
<dbReference type="InterPro" id="IPR010982">
    <property type="entry name" value="Lambda_DNA-bd_dom_sf"/>
</dbReference>
<dbReference type="SMART" id="SM00530">
    <property type="entry name" value="HTH_XRE"/>
    <property type="match status" value="1"/>
</dbReference>
<dbReference type="Pfam" id="PF00717">
    <property type="entry name" value="Peptidase_S24"/>
    <property type="match status" value="1"/>
</dbReference>
<evidence type="ECO:0000313" key="2">
    <source>
        <dbReference type="EMBL" id="RIH83362.1"/>
    </source>
</evidence>
<evidence type="ECO:0000313" key="3">
    <source>
        <dbReference type="Proteomes" id="UP000265715"/>
    </source>
</evidence>
<keyword evidence="3" id="KW-1185">Reference proteome</keyword>
<dbReference type="SUPFAM" id="SSF47413">
    <property type="entry name" value="lambda repressor-like DNA-binding domains"/>
    <property type="match status" value="1"/>
</dbReference>
<proteinExistence type="predicted"/>
<dbReference type="Gene3D" id="1.10.260.40">
    <property type="entry name" value="lambda repressor-like DNA-binding domains"/>
    <property type="match status" value="1"/>
</dbReference>
<dbReference type="AlphaFoldDB" id="A0A399ELQ4"/>
<dbReference type="GO" id="GO:0004252">
    <property type="term" value="F:serine-type endopeptidase activity"/>
    <property type="evidence" value="ECO:0007669"/>
    <property type="project" value="UniProtKB-EC"/>
</dbReference>
<sequence>MIRPPRRARAYIVGPMKQEAKLNAKGWFGDWIEARMRELGMRNVEEFGRYAGINRSTMHQLVKGRTSPKGTEVKPSVDTLVRLAVALGRPIQDLIPRVAPRAPLGDPSPQAGGMVRVPVVSAVGGAGAQAPGGWVAVDERLAAGRELVAYRVCGDSMCAGRRPIGHGDLIAVDRRGHPAPGAVVVARLAGGAVVCRVFQDDHFGARLVSLNPLSLDVAPPVVPLGDVAEILGPVVLVQGEVGHLGSKPSEQPGVS</sequence>
<dbReference type="Proteomes" id="UP000265715">
    <property type="component" value="Unassembled WGS sequence"/>
</dbReference>
<dbReference type="CDD" id="cd00093">
    <property type="entry name" value="HTH_XRE"/>
    <property type="match status" value="1"/>
</dbReference>
<dbReference type="InterPro" id="IPR001387">
    <property type="entry name" value="Cro/C1-type_HTH"/>
</dbReference>
<dbReference type="Gene3D" id="2.10.109.10">
    <property type="entry name" value="Umud Fragment, subunit A"/>
    <property type="match status" value="1"/>
</dbReference>
<organism evidence="2 3">
    <name type="scientific">Calidithermus terrae</name>
    <dbReference type="NCBI Taxonomy" id="1408545"/>
    <lineage>
        <taxon>Bacteria</taxon>
        <taxon>Thermotogati</taxon>
        <taxon>Deinococcota</taxon>
        <taxon>Deinococci</taxon>
        <taxon>Thermales</taxon>
        <taxon>Thermaceae</taxon>
        <taxon>Calidithermus</taxon>
    </lineage>
</organism>
<reference evidence="2 3" key="1">
    <citation type="submission" date="2018-08" db="EMBL/GenBank/DDBJ databases">
        <title>Meiothermus terrae DSM 26712 genome sequencing project.</title>
        <authorList>
            <person name="Da Costa M.S."/>
            <person name="Albuquerque L."/>
            <person name="Raposo P."/>
            <person name="Froufe H.J.C."/>
            <person name="Barroso C.S."/>
            <person name="Egas C."/>
        </authorList>
    </citation>
    <scope>NUCLEOTIDE SEQUENCE [LARGE SCALE GENOMIC DNA]</scope>
    <source>
        <strain evidence="2 3">DSM 26712</strain>
    </source>
</reference>
<dbReference type="EMBL" id="QXDL01000094">
    <property type="protein sequence ID" value="RIH83362.1"/>
    <property type="molecule type" value="Genomic_DNA"/>
</dbReference>
<keyword evidence="2" id="KW-0378">Hydrolase</keyword>
<dbReference type="OrthoDB" id="27466at2"/>
<name>A0A399ELQ4_9DEIN</name>
<dbReference type="PROSITE" id="PS50943">
    <property type="entry name" value="HTH_CROC1"/>
    <property type="match status" value="1"/>
</dbReference>
<comment type="caution">
    <text evidence="2">The sequence shown here is derived from an EMBL/GenBank/DDBJ whole genome shotgun (WGS) entry which is preliminary data.</text>
</comment>
<dbReference type="EC" id="3.4.21.88" evidence="2"/>
<dbReference type="GO" id="GO:0003677">
    <property type="term" value="F:DNA binding"/>
    <property type="evidence" value="ECO:0007669"/>
    <property type="project" value="InterPro"/>
</dbReference>
<dbReference type="InterPro" id="IPR036286">
    <property type="entry name" value="LexA/Signal_pep-like_sf"/>
</dbReference>
<dbReference type="CDD" id="cd06529">
    <property type="entry name" value="S24_LexA-like"/>
    <property type="match status" value="1"/>
</dbReference>